<reference evidence="2" key="1">
    <citation type="submission" date="2020-11" db="EMBL/GenBank/DDBJ databases">
        <authorList>
            <consortium name="DOE Joint Genome Institute"/>
            <person name="Ahrendt S."/>
            <person name="Riley R."/>
            <person name="Andreopoulos W."/>
            <person name="Labutti K."/>
            <person name="Pangilinan J."/>
            <person name="Ruiz-Duenas F.J."/>
            <person name="Barrasa J.M."/>
            <person name="Sanchez-Garcia M."/>
            <person name="Camarero S."/>
            <person name="Miyauchi S."/>
            <person name="Serrano A."/>
            <person name="Linde D."/>
            <person name="Babiker R."/>
            <person name="Drula E."/>
            <person name="Ayuso-Fernandez I."/>
            <person name="Pacheco R."/>
            <person name="Padilla G."/>
            <person name="Ferreira P."/>
            <person name="Barriuso J."/>
            <person name="Kellner H."/>
            <person name="Castanera R."/>
            <person name="Alfaro M."/>
            <person name="Ramirez L."/>
            <person name="Pisabarro A.G."/>
            <person name="Kuo A."/>
            <person name="Tritt A."/>
            <person name="Lipzen A."/>
            <person name="He G."/>
            <person name="Yan M."/>
            <person name="Ng V."/>
            <person name="Cullen D."/>
            <person name="Martin F."/>
            <person name="Rosso M.-N."/>
            <person name="Henrissat B."/>
            <person name="Hibbett D."/>
            <person name="Martinez A.T."/>
            <person name="Grigoriev I.V."/>
        </authorList>
    </citation>
    <scope>NUCLEOTIDE SEQUENCE</scope>
    <source>
        <strain evidence="2">ATCC 90797</strain>
    </source>
</reference>
<feature type="non-terminal residue" evidence="2">
    <location>
        <position position="77"/>
    </location>
</feature>
<feature type="domain" description="CxC2-like cysteine cluster KDZ transposase-associated" evidence="1">
    <location>
        <begin position="40"/>
        <end position="77"/>
    </location>
</feature>
<organism evidence="2 3">
    <name type="scientific">Pleurotus eryngii</name>
    <name type="common">Boletus of the steppes</name>
    <dbReference type="NCBI Taxonomy" id="5323"/>
    <lineage>
        <taxon>Eukaryota</taxon>
        <taxon>Fungi</taxon>
        <taxon>Dikarya</taxon>
        <taxon>Basidiomycota</taxon>
        <taxon>Agaricomycotina</taxon>
        <taxon>Agaricomycetes</taxon>
        <taxon>Agaricomycetidae</taxon>
        <taxon>Agaricales</taxon>
        <taxon>Pleurotineae</taxon>
        <taxon>Pleurotaceae</taxon>
        <taxon>Pleurotus</taxon>
    </lineage>
</organism>
<keyword evidence="3" id="KW-1185">Reference proteome</keyword>
<feature type="non-terminal residue" evidence="2">
    <location>
        <position position="1"/>
    </location>
</feature>
<protein>
    <recommendedName>
        <fullName evidence="1">CxC2-like cysteine cluster KDZ transposase-associated domain-containing protein</fullName>
    </recommendedName>
</protein>
<dbReference type="Pfam" id="PF18803">
    <property type="entry name" value="CxC2"/>
    <property type="match status" value="1"/>
</dbReference>
<evidence type="ECO:0000259" key="1">
    <source>
        <dbReference type="Pfam" id="PF18803"/>
    </source>
</evidence>
<dbReference type="Proteomes" id="UP000807025">
    <property type="component" value="Unassembled WGS sequence"/>
</dbReference>
<proteinExistence type="predicted"/>
<dbReference type="AlphaFoldDB" id="A0A9P6D0N3"/>
<accession>A0A9P6D0N3</accession>
<comment type="caution">
    <text evidence="2">The sequence shown here is derived from an EMBL/GenBank/DDBJ whole genome shotgun (WGS) entry which is preliminary data.</text>
</comment>
<evidence type="ECO:0000313" key="2">
    <source>
        <dbReference type="EMBL" id="KAF9487806.1"/>
    </source>
</evidence>
<sequence>CDDCFGRFMECATGCLEWHGHVPLHRIKKWTSTHFEKVALKDLGLRIQLGHTNMECVNPEAGAKKFTVIHMNGIHIV</sequence>
<gene>
    <name evidence="2" type="ORF">BDN71DRAFT_1365937</name>
</gene>
<dbReference type="OrthoDB" id="3004525at2759"/>
<name>A0A9P6D0N3_PLEER</name>
<evidence type="ECO:0000313" key="3">
    <source>
        <dbReference type="Proteomes" id="UP000807025"/>
    </source>
</evidence>
<dbReference type="EMBL" id="MU154748">
    <property type="protein sequence ID" value="KAF9487806.1"/>
    <property type="molecule type" value="Genomic_DNA"/>
</dbReference>
<dbReference type="InterPro" id="IPR041457">
    <property type="entry name" value="CxC2_KDZ-assoc"/>
</dbReference>